<feature type="region of interest" description="Disordered" evidence="1">
    <location>
        <begin position="321"/>
        <end position="351"/>
    </location>
</feature>
<sequence>MQDQDKTKSKKKKRKRKKKQRTESETESSVTDCDYSPLLDIGTPGVYDRTKRDKCLFDHLVPKNSDGTPNSTEANKATEERLKADEESPLKNKMIIEPSEIFPFETDENCYLNVMHFEAEDGIMELRLEEKGHDGFIRRDKKFDIVIKQWHPYSQKFKDVTTLGPCFCGDHKLGPREFYYKPSEHRDKWESKSERNEDMVREAKDLGLKEDVARNLIANLPDNFDFGDETKRRNVASFSTDENKKKKHSKCSKCNVNLNIQLTDDHEGAEDRQNFTKEVQEIYNNNTREPQVNLPKDVLNKLNQDNNKYTIRERLRKKLYEKQRDSGKDKGPEMQSYTNPKKPTIPPHMDPEEVKKIKRAERGMEKRVKENAHATMEKQRREIEYLEGKQRKRRQAEREKQKRDMEFEKQKQKTEMKKMFEKLDDDRQKYVELLKTPRANNTEVPVPTLTIDIDKYMELLKKTEKEDREKVAEYLPKEEQPCASSPPICTHKDRPQYHTCGHACNGHHHLPKDDELPDEETMKRMVALHKLHKKDHELAAQYAPHHIYSDCSKASGVRASQEAQEGTDDEPILPWCRTAKRLHEMHKEKEFLKKNPDLLNENRQTADYLINLHAGDEECAKKKKDQKVAEVMNCQCSDCKRPEPSNAEPKHPLHEPLSAMLHEAYSDRLLTSPPRVEINMTPNKNPARSPLPHERTMGPVTSLYHNPNAVNDDSKTQLILGVKVREDNSLYIQPIEKTPGLDIHDSNTWPKLADENVVDIKYHKDKLDQAKIEAERNNLRKCSKCNMREARPKSFKKCSKCKSEGVKNAKYYCTRGCQVADWGERHKMEHRNMNRIVELVD</sequence>
<gene>
    <name evidence="2" type="ORF">OFUS_LOCUS10656</name>
</gene>
<evidence type="ECO:0000256" key="1">
    <source>
        <dbReference type="SAM" id="MobiDB-lite"/>
    </source>
</evidence>
<feature type="region of interest" description="Disordered" evidence="1">
    <location>
        <begin position="1"/>
        <end position="46"/>
    </location>
</feature>
<dbReference type="Proteomes" id="UP000749559">
    <property type="component" value="Unassembled WGS sequence"/>
</dbReference>
<feature type="compositionally biased region" description="Basic and acidic residues" evidence="1">
    <location>
        <begin position="76"/>
        <end position="86"/>
    </location>
</feature>
<organism evidence="2 3">
    <name type="scientific">Owenia fusiformis</name>
    <name type="common">Polychaete worm</name>
    <dbReference type="NCBI Taxonomy" id="6347"/>
    <lineage>
        <taxon>Eukaryota</taxon>
        <taxon>Metazoa</taxon>
        <taxon>Spiralia</taxon>
        <taxon>Lophotrochozoa</taxon>
        <taxon>Annelida</taxon>
        <taxon>Polychaeta</taxon>
        <taxon>Sedentaria</taxon>
        <taxon>Canalipalpata</taxon>
        <taxon>Sabellida</taxon>
        <taxon>Oweniida</taxon>
        <taxon>Oweniidae</taxon>
        <taxon>Owenia</taxon>
    </lineage>
</organism>
<dbReference type="AlphaFoldDB" id="A0A8J1T710"/>
<dbReference type="InterPro" id="IPR002893">
    <property type="entry name" value="Znf_MYND"/>
</dbReference>
<evidence type="ECO:0000313" key="3">
    <source>
        <dbReference type="Proteomes" id="UP000749559"/>
    </source>
</evidence>
<feature type="compositionally biased region" description="Basic and acidic residues" evidence="1">
    <location>
        <begin position="321"/>
        <end position="332"/>
    </location>
</feature>
<feature type="compositionally biased region" description="Polar residues" evidence="1">
    <location>
        <begin position="65"/>
        <end position="75"/>
    </location>
</feature>
<comment type="caution">
    <text evidence="2">The sequence shown here is derived from an EMBL/GenBank/DDBJ whole genome shotgun (WGS) entry which is preliminary data.</text>
</comment>
<dbReference type="OrthoDB" id="6288363at2759"/>
<feature type="region of interest" description="Disordered" evidence="1">
    <location>
        <begin position="59"/>
        <end position="86"/>
    </location>
</feature>
<evidence type="ECO:0000313" key="2">
    <source>
        <dbReference type="EMBL" id="CAH1784463.1"/>
    </source>
</evidence>
<feature type="region of interest" description="Disordered" evidence="1">
    <location>
        <begin position="366"/>
        <end position="414"/>
    </location>
</feature>
<dbReference type="Pfam" id="PF01753">
    <property type="entry name" value="zf-MYND"/>
    <property type="match status" value="1"/>
</dbReference>
<dbReference type="Gene3D" id="6.10.140.2220">
    <property type="match status" value="1"/>
</dbReference>
<feature type="compositionally biased region" description="Basic and acidic residues" evidence="1">
    <location>
        <begin position="366"/>
        <end position="389"/>
    </location>
</feature>
<protein>
    <submittedName>
        <fullName evidence="2">Uncharacterized protein</fullName>
    </submittedName>
</protein>
<dbReference type="EMBL" id="CAIIXF020000005">
    <property type="protein sequence ID" value="CAH1784463.1"/>
    <property type="molecule type" value="Genomic_DNA"/>
</dbReference>
<name>A0A8J1T710_OWEFU</name>
<keyword evidence="3" id="KW-1185">Reference proteome</keyword>
<feature type="compositionally biased region" description="Basic residues" evidence="1">
    <location>
        <begin position="8"/>
        <end position="20"/>
    </location>
</feature>
<feature type="compositionally biased region" description="Basic and acidic residues" evidence="1">
    <location>
        <begin position="396"/>
        <end position="414"/>
    </location>
</feature>
<accession>A0A8J1T710</accession>
<reference evidence="2" key="1">
    <citation type="submission" date="2022-03" db="EMBL/GenBank/DDBJ databases">
        <authorList>
            <person name="Martin C."/>
        </authorList>
    </citation>
    <scope>NUCLEOTIDE SEQUENCE</scope>
</reference>
<proteinExistence type="predicted"/>